<dbReference type="CDD" id="cd16917">
    <property type="entry name" value="HATPase_UhpB-NarQ-NarX-like"/>
    <property type="match status" value="1"/>
</dbReference>
<dbReference type="InterPro" id="IPR036890">
    <property type="entry name" value="HATPase_C_sf"/>
</dbReference>
<evidence type="ECO:0000313" key="7">
    <source>
        <dbReference type="Proteomes" id="UP000419138"/>
    </source>
</evidence>
<evidence type="ECO:0000259" key="5">
    <source>
        <dbReference type="Pfam" id="PF07730"/>
    </source>
</evidence>
<dbReference type="Pfam" id="PF07730">
    <property type="entry name" value="HisKA_3"/>
    <property type="match status" value="1"/>
</dbReference>
<dbReference type="PANTHER" id="PTHR24421:SF63">
    <property type="entry name" value="SENSOR HISTIDINE KINASE DESK"/>
    <property type="match status" value="1"/>
</dbReference>
<dbReference type="OrthoDB" id="5241784at2"/>
<dbReference type="PANTHER" id="PTHR24421">
    <property type="entry name" value="NITRATE/NITRITE SENSOR PROTEIN NARX-RELATED"/>
    <property type="match status" value="1"/>
</dbReference>
<evidence type="ECO:0000256" key="1">
    <source>
        <dbReference type="ARBA" id="ARBA00022679"/>
    </source>
</evidence>
<keyword evidence="2" id="KW-0418">Kinase</keyword>
<keyword evidence="3" id="KW-0902">Two-component regulatory system</keyword>
<dbReference type="SUPFAM" id="SSF55874">
    <property type="entry name" value="ATPase domain of HSP90 chaperone/DNA topoisomerase II/histidine kinase"/>
    <property type="match status" value="1"/>
</dbReference>
<dbReference type="AlphaFoldDB" id="A0A646KAJ9"/>
<feature type="region of interest" description="Disordered" evidence="4">
    <location>
        <begin position="226"/>
        <end position="284"/>
    </location>
</feature>
<evidence type="ECO:0000256" key="4">
    <source>
        <dbReference type="SAM" id="MobiDB-lite"/>
    </source>
</evidence>
<dbReference type="GO" id="GO:0000155">
    <property type="term" value="F:phosphorelay sensor kinase activity"/>
    <property type="evidence" value="ECO:0007669"/>
    <property type="project" value="InterPro"/>
</dbReference>
<proteinExistence type="predicted"/>
<reference evidence="6 7" key="1">
    <citation type="submission" date="2019-05" db="EMBL/GenBank/DDBJ databases">
        <title>Comparative genomics and metabolomics analyses of clavulanic acid producing Streptomyces species provides insight into specialized metabolism and evolution of beta-lactam biosynthetic gene clusters.</title>
        <authorList>
            <person name="Moore M.A."/>
            <person name="Cruz-Morales P."/>
            <person name="Barona Gomez F."/>
            <person name="Kapil T."/>
        </authorList>
    </citation>
    <scope>NUCLEOTIDE SEQUENCE [LARGE SCALE GENOMIC DNA]</scope>
    <source>
        <strain evidence="6 7">NRRL 5741</strain>
    </source>
</reference>
<feature type="domain" description="Signal transduction histidine kinase subgroup 3 dimerisation and phosphoacceptor" evidence="5">
    <location>
        <begin position="16"/>
        <end position="78"/>
    </location>
</feature>
<evidence type="ECO:0000256" key="2">
    <source>
        <dbReference type="ARBA" id="ARBA00022777"/>
    </source>
</evidence>
<keyword evidence="1" id="KW-0808">Transferase</keyword>
<dbReference type="Proteomes" id="UP000419138">
    <property type="component" value="Unassembled WGS sequence"/>
</dbReference>
<feature type="compositionally biased region" description="Basic and acidic residues" evidence="4">
    <location>
        <begin position="238"/>
        <end position="277"/>
    </location>
</feature>
<dbReference type="GO" id="GO:0016020">
    <property type="term" value="C:membrane"/>
    <property type="evidence" value="ECO:0007669"/>
    <property type="project" value="InterPro"/>
</dbReference>
<dbReference type="InterPro" id="IPR011712">
    <property type="entry name" value="Sig_transdc_His_kin_sub3_dim/P"/>
</dbReference>
<sequence>MSTVDSAERRRIVVRERLRFARDLHDLLGPRLSAITLQCELAQRLMDRKPETARTELAQALSGIRQVLAEVREVAHGYHCLSLESEAASAGALLRSAGVRAEIRLGPGPLPAPEQTVLATVVREATANVLRHSRARHCRVAAETIDDTIRLTVVNDGAEPSSSPAVSASSASSAAAAGELPAGMGLRSLTERVEAVGGRLVHGPVPSGRYRLEVLLPLPTARRAATADAEDGVGGVPKDSHAEHAEHAEHAQDTEHAEDTQGIGHGEDTEHGEDRPPHGRCLRS</sequence>
<protein>
    <recommendedName>
        <fullName evidence="5">Signal transduction histidine kinase subgroup 3 dimerisation and phosphoacceptor domain-containing protein</fullName>
    </recommendedName>
</protein>
<dbReference type="InterPro" id="IPR050482">
    <property type="entry name" value="Sensor_HK_TwoCompSys"/>
</dbReference>
<dbReference type="Gene3D" id="1.20.5.1930">
    <property type="match status" value="1"/>
</dbReference>
<name>A0A646KAJ9_STRJU</name>
<dbReference type="GO" id="GO:0046983">
    <property type="term" value="F:protein dimerization activity"/>
    <property type="evidence" value="ECO:0007669"/>
    <property type="project" value="InterPro"/>
</dbReference>
<accession>A0A646KAJ9</accession>
<organism evidence="6 7">
    <name type="scientific">Streptomyces jumonjinensis</name>
    <dbReference type="NCBI Taxonomy" id="1945"/>
    <lineage>
        <taxon>Bacteria</taxon>
        <taxon>Bacillati</taxon>
        <taxon>Actinomycetota</taxon>
        <taxon>Actinomycetes</taxon>
        <taxon>Kitasatosporales</taxon>
        <taxon>Streptomycetaceae</taxon>
        <taxon>Streptomyces</taxon>
    </lineage>
</organism>
<evidence type="ECO:0000313" key="6">
    <source>
        <dbReference type="EMBL" id="MQS98926.1"/>
    </source>
</evidence>
<dbReference type="Gene3D" id="3.30.565.10">
    <property type="entry name" value="Histidine kinase-like ATPase, C-terminal domain"/>
    <property type="match status" value="1"/>
</dbReference>
<gene>
    <name evidence="6" type="ORF">FF041_01525</name>
</gene>
<dbReference type="EMBL" id="VCLA01000009">
    <property type="protein sequence ID" value="MQS98926.1"/>
    <property type="molecule type" value="Genomic_DNA"/>
</dbReference>
<comment type="caution">
    <text evidence="6">The sequence shown here is derived from an EMBL/GenBank/DDBJ whole genome shotgun (WGS) entry which is preliminary data.</text>
</comment>
<evidence type="ECO:0000256" key="3">
    <source>
        <dbReference type="ARBA" id="ARBA00023012"/>
    </source>
</evidence>
<dbReference type="RefSeq" id="WP_153520657.1">
    <property type="nucleotide sequence ID" value="NZ_JBEPDZ010000003.1"/>
</dbReference>
<keyword evidence="7" id="KW-1185">Reference proteome</keyword>